<dbReference type="EMBL" id="GDJX01016882">
    <property type="protein sequence ID" value="JAT51054.1"/>
    <property type="molecule type" value="Transcribed_RNA"/>
</dbReference>
<feature type="transmembrane region" description="Helical" evidence="2">
    <location>
        <begin position="7"/>
        <end position="27"/>
    </location>
</feature>
<gene>
    <name evidence="4" type="primary">rutD_15</name>
    <name evidence="4" type="ORF">g.160322</name>
</gene>
<dbReference type="InterPro" id="IPR029058">
    <property type="entry name" value="AB_hydrolase_fold"/>
</dbReference>
<dbReference type="PANTHER" id="PTHR43433:SF10">
    <property type="entry name" value="AB HYDROLASE-1 DOMAIN-CONTAINING PROTEIN"/>
    <property type="match status" value="1"/>
</dbReference>
<protein>
    <submittedName>
        <fullName evidence="4">Putative aminoacrylate hydrolase RutD</fullName>
    </submittedName>
</protein>
<evidence type="ECO:0000259" key="3">
    <source>
        <dbReference type="Pfam" id="PF00561"/>
    </source>
</evidence>
<reference evidence="4" key="1">
    <citation type="submission" date="2015-07" db="EMBL/GenBank/DDBJ databases">
        <title>Transcriptome Assembly of Anthurium amnicola.</title>
        <authorList>
            <person name="Suzuki J."/>
        </authorList>
    </citation>
    <scope>NUCLEOTIDE SEQUENCE</scope>
</reference>
<dbReference type="InterPro" id="IPR050471">
    <property type="entry name" value="AB_hydrolase"/>
</dbReference>
<dbReference type="SUPFAM" id="SSF53474">
    <property type="entry name" value="alpha/beta-Hydrolases"/>
    <property type="match status" value="1"/>
</dbReference>
<feature type="compositionally biased region" description="Low complexity" evidence="1">
    <location>
        <begin position="244"/>
        <end position="261"/>
    </location>
</feature>
<feature type="non-terminal residue" evidence="4">
    <location>
        <position position="1"/>
    </location>
</feature>
<keyword evidence="2" id="KW-0472">Membrane</keyword>
<dbReference type="InterPro" id="IPR000073">
    <property type="entry name" value="AB_hydrolase_1"/>
</dbReference>
<evidence type="ECO:0000313" key="4">
    <source>
        <dbReference type="EMBL" id="JAT51054.1"/>
    </source>
</evidence>
<name>A0A1D1Y913_9ARAE</name>
<dbReference type="GO" id="GO:0016787">
    <property type="term" value="F:hydrolase activity"/>
    <property type="evidence" value="ECO:0007669"/>
    <property type="project" value="UniProtKB-KW"/>
</dbReference>
<keyword evidence="2" id="KW-0812">Transmembrane</keyword>
<keyword evidence="2" id="KW-1133">Transmembrane helix</keyword>
<dbReference type="Pfam" id="PF00561">
    <property type="entry name" value="Abhydrolase_1"/>
    <property type="match status" value="1"/>
</dbReference>
<organism evidence="4">
    <name type="scientific">Anthurium amnicola</name>
    <dbReference type="NCBI Taxonomy" id="1678845"/>
    <lineage>
        <taxon>Eukaryota</taxon>
        <taxon>Viridiplantae</taxon>
        <taxon>Streptophyta</taxon>
        <taxon>Embryophyta</taxon>
        <taxon>Tracheophyta</taxon>
        <taxon>Spermatophyta</taxon>
        <taxon>Magnoliopsida</taxon>
        <taxon>Liliopsida</taxon>
        <taxon>Araceae</taxon>
        <taxon>Pothoideae</taxon>
        <taxon>Potheae</taxon>
        <taxon>Anthurium</taxon>
    </lineage>
</organism>
<proteinExistence type="predicted"/>
<feature type="region of interest" description="Disordered" evidence="1">
    <location>
        <begin position="244"/>
        <end position="265"/>
    </location>
</feature>
<accession>A0A1D1Y913</accession>
<feature type="transmembrane region" description="Helical" evidence="2">
    <location>
        <begin position="162"/>
        <end position="184"/>
    </location>
</feature>
<dbReference type="AlphaFoldDB" id="A0A1D1Y913"/>
<evidence type="ECO:0000256" key="2">
    <source>
        <dbReference type="SAM" id="Phobius"/>
    </source>
</evidence>
<sequence>FKLFVKLFSIASLTFFSRFTPFFLLYINTFLPKTMVGTSSQSDFSDKEDMYVHSMTLKQAKQLLNSPRSRQVITLASCGGKKVGVVECGDPNGYPVLWFTGNMGPALSILLYHDIAKRHRIRFVCVDRPGYNSSDDIYSEHGVPDLFEFADMVNELTLLLRMWQFGLATFSLGAVYGLAYSLSFPERLKGPIFMVSPWLSVKTPGTSTMYKGIARYAPNFLIRTTLSTLPHMSNFLNMWSTLGSSPVKTSKRTSSSTSSSMSDDDDIENADIDSLTFSISPGRSYIHNQIYNNGLWNLQNRTGAHLDAMVALEKIDWGFTYEDTTYPIKAFVGDIDENVPIQAWMYMSNKMNNIKLNVIEGGGHYLLYRMDFMEELFTQIERSVYP</sequence>
<dbReference type="PANTHER" id="PTHR43433">
    <property type="entry name" value="HYDROLASE, ALPHA/BETA FOLD FAMILY PROTEIN"/>
    <property type="match status" value="1"/>
</dbReference>
<dbReference type="Gene3D" id="3.40.50.1820">
    <property type="entry name" value="alpha/beta hydrolase"/>
    <property type="match status" value="1"/>
</dbReference>
<evidence type="ECO:0000256" key="1">
    <source>
        <dbReference type="SAM" id="MobiDB-lite"/>
    </source>
</evidence>
<feature type="domain" description="AB hydrolase-1" evidence="3">
    <location>
        <begin position="118"/>
        <end position="367"/>
    </location>
</feature>
<keyword evidence="4" id="KW-0378">Hydrolase</keyword>